<comment type="catalytic activity">
    <reaction evidence="3">
        <text>adenosylcob(III)inamide + GTP = adenosylcob(III)inamide phosphate + GDP + H(+)</text>
        <dbReference type="Rhea" id="RHEA:15765"/>
        <dbReference type="ChEBI" id="CHEBI:2480"/>
        <dbReference type="ChEBI" id="CHEBI:15378"/>
        <dbReference type="ChEBI" id="CHEBI:37565"/>
        <dbReference type="ChEBI" id="CHEBI:58189"/>
        <dbReference type="ChEBI" id="CHEBI:58502"/>
        <dbReference type="EC" id="2.7.1.156"/>
    </reaction>
</comment>
<name>A0AAW5E4E2_9BACI</name>
<evidence type="ECO:0000256" key="5">
    <source>
        <dbReference type="ARBA" id="ARBA00004692"/>
    </source>
</evidence>
<evidence type="ECO:0000256" key="2">
    <source>
        <dbReference type="ARBA" id="ARBA00000711"/>
    </source>
</evidence>
<evidence type="ECO:0000256" key="18">
    <source>
        <dbReference type="PIRSR" id="PIRSR006135-1"/>
    </source>
</evidence>
<evidence type="ECO:0000256" key="13">
    <source>
        <dbReference type="ARBA" id="ARBA00022777"/>
    </source>
</evidence>
<sequence>MADVSSLIFITGGVRSGKSSYAEKTALRLAEETGGRLHYIATGVASDNEMKERINRHQQERADSTFSWKTWEQPVNIGELASNFNQDDILLLDCLTTLVNNELFIKEEWDDVFVKGVQKKIIAGIDLLQKNCQTLMIVSNELLFDPVATNELVFTYSRLLGELHQQIVRASAKAYLVESGIPIMMKGDQV</sequence>
<comment type="catalytic activity">
    <reaction evidence="2">
        <text>adenosylcob(III)inamide phosphate + GTP + H(+) = adenosylcob(III)inamide-GDP + diphosphate</text>
        <dbReference type="Rhea" id="RHEA:22712"/>
        <dbReference type="ChEBI" id="CHEBI:15378"/>
        <dbReference type="ChEBI" id="CHEBI:33019"/>
        <dbReference type="ChEBI" id="CHEBI:37565"/>
        <dbReference type="ChEBI" id="CHEBI:58502"/>
        <dbReference type="ChEBI" id="CHEBI:60487"/>
        <dbReference type="EC" id="2.7.7.62"/>
    </reaction>
</comment>
<dbReference type="EMBL" id="JAKTTI010000022">
    <property type="protein sequence ID" value="MCH1626414.1"/>
    <property type="molecule type" value="Genomic_DNA"/>
</dbReference>
<dbReference type="GO" id="GO:0008820">
    <property type="term" value="F:cobinamide phosphate guanylyltransferase activity"/>
    <property type="evidence" value="ECO:0007669"/>
    <property type="project" value="UniProtKB-EC"/>
</dbReference>
<dbReference type="GO" id="GO:0009236">
    <property type="term" value="P:cobalamin biosynthetic process"/>
    <property type="evidence" value="ECO:0007669"/>
    <property type="project" value="UniProtKB-KW"/>
</dbReference>
<dbReference type="GO" id="GO:0005525">
    <property type="term" value="F:GTP binding"/>
    <property type="evidence" value="ECO:0007669"/>
    <property type="project" value="UniProtKB-KW"/>
</dbReference>
<dbReference type="InterPro" id="IPR027417">
    <property type="entry name" value="P-loop_NTPase"/>
</dbReference>
<dbReference type="GO" id="GO:0005524">
    <property type="term" value="F:ATP binding"/>
    <property type="evidence" value="ECO:0007669"/>
    <property type="project" value="UniProtKB-KW"/>
</dbReference>
<comment type="pathway">
    <text evidence="6">Cofactor biosynthesis; adenosylcobalamin biosynthesis; adenosylcobalamin from cob(II)yrinate a,c-diamide: step 5/7.</text>
</comment>
<dbReference type="EC" id="2.7.1.156" evidence="8"/>
<dbReference type="Proteomes" id="UP001431131">
    <property type="component" value="Unassembled WGS sequence"/>
</dbReference>
<dbReference type="Pfam" id="PF02283">
    <property type="entry name" value="CobU"/>
    <property type="match status" value="1"/>
</dbReference>
<gene>
    <name evidence="20" type="ORF">MJG50_13830</name>
</gene>
<comment type="pathway">
    <text evidence="5">Cofactor biosynthesis; adenosylcobalamin biosynthesis; adenosylcobalamin from cob(II)yrinate a,c-diamide: step 6/7.</text>
</comment>
<dbReference type="GO" id="GO:0043752">
    <property type="term" value="F:adenosylcobinamide kinase activity"/>
    <property type="evidence" value="ECO:0007669"/>
    <property type="project" value="UniProtKB-EC"/>
</dbReference>
<dbReference type="RefSeq" id="WP_240256331.1">
    <property type="nucleotide sequence ID" value="NZ_JAKTTI010000022.1"/>
</dbReference>
<reference evidence="20" key="1">
    <citation type="submission" date="2022-02" db="EMBL/GenBank/DDBJ databases">
        <title>Fredinandcohnia quinoae sp. nov. isolated from Chenopodium quinoa seeds.</title>
        <authorList>
            <person name="Saati-Santamaria Z."/>
            <person name="Flores-Felix J.D."/>
            <person name="Igual J.M."/>
            <person name="Velazquez E."/>
            <person name="Garcia-Fraile P."/>
            <person name="Martinez-Molina E."/>
        </authorList>
    </citation>
    <scope>NUCLEOTIDE SEQUENCE</scope>
    <source>
        <strain evidence="20">SECRCQ15</strain>
    </source>
</reference>
<dbReference type="PIRSF" id="PIRSF006135">
    <property type="entry name" value="CobU"/>
    <property type="match status" value="1"/>
</dbReference>
<feature type="binding site" evidence="19">
    <location>
        <begin position="41"/>
        <end position="43"/>
    </location>
    <ligand>
        <name>GTP</name>
        <dbReference type="ChEBI" id="CHEBI:37565"/>
    </ligand>
</feature>
<evidence type="ECO:0000256" key="9">
    <source>
        <dbReference type="ARBA" id="ARBA00012523"/>
    </source>
</evidence>
<dbReference type="PANTHER" id="PTHR34848">
    <property type="match status" value="1"/>
</dbReference>
<dbReference type="InterPro" id="IPR003203">
    <property type="entry name" value="CobU/CobP"/>
</dbReference>
<keyword evidence="14" id="KW-0067">ATP-binding</keyword>
<comment type="function">
    <text evidence="4">Catalyzes ATP-dependent phosphorylation of adenosylcobinamide and addition of GMP to adenosylcobinamide phosphate.</text>
</comment>
<evidence type="ECO:0000256" key="4">
    <source>
        <dbReference type="ARBA" id="ARBA00003889"/>
    </source>
</evidence>
<evidence type="ECO:0000256" key="1">
    <source>
        <dbReference type="ARBA" id="ARBA00000312"/>
    </source>
</evidence>
<evidence type="ECO:0000256" key="17">
    <source>
        <dbReference type="ARBA" id="ARBA00030571"/>
    </source>
</evidence>
<evidence type="ECO:0000256" key="12">
    <source>
        <dbReference type="ARBA" id="ARBA00022741"/>
    </source>
</evidence>
<comment type="catalytic activity">
    <reaction evidence="1">
        <text>adenosylcob(III)inamide + ATP = adenosylcob(III)inamide phosphate + ADP + H(+)</text>
        <dbReference type="Rhea" id="RHEA:15769"/>
        <dbReference type="ChEBI" id="CHEBI:2480"/>
        <dbReference type="ChEBI" id="CHEBI:15378"/>
        <dbReference type="ChEBI" id="CHEBI:30616"/>
        <dbReference type="ChEBI" id="CHEBI:58502"/>
        <dbReference type="ChEBI" id="CHEBI:456216"/>
        <dbReference type="EC" id="2.7.1.156"/>
    </reaction>
</comment>
<evidence type="ECO:0000256" key="15">
    <source>
        <dbReference type="ARBA" id="ARBA00023134"/>
    </source>
</evidence>
<accession>A0AAW5E4E2</accession>
<keyword evidence="13 20" id="KW-0418">Kinase</keyword>
<evidence type="ECO:0000256" key="3">
    <source>
        <dbReference type="ARBA" id="ARBA00001522"/>
    </source>
</evidence>
<comment type="similarity">
    <text evidence="7">Belongs to the CobU/CobP family.</text>
</comment>
<evidence type="ECO:0000256" key="8">
    <source>
        <dbReference type="ARBA" id="ARBA00012016"/>
    </source>
</evidence>
<comment type="caution">
    <text evidence="20">The sequence shown here is derived from an EMBL/GenBank/DDBJ whole genome shotgun (WGS) entry which is preliminary data.</text>
</comment>
<evidence type="ECO:0000256" key="10">
    <source>
        <dbReference type="ARBA" id="ARBA00022573"/>
    </source>
</evidence>
<keyword evidence="21" id="KW-1185">Reference proteome</keyword>
<evidence type="ECO:0000256" key="6">
    <source>
        <dbReference type="ARBA" id="ARBA00005159"/>
    </source>
</evidence>
<feature type="binding site" evidence="19">
    <location>
        <position position="72"/>
    </location>
    <ligand>
        <name>GTP</name>
        <dbReference type="ChEBI" id="CHEBI:37565"/>
    </ligand>
</feature>
<feature type="binding site" evidence="19">
    <location>
        <begin position="12"/>
        <end position="19"/>
    </location>
    <ligand>
        <name>GTP</name>
        <dbReference type="ChEBI" id="CHEBI:37565"/>
    </ligand>
</feature>
<dbReference type="EC" id="2.7.7.62" evidence="9"/>
<proteinExistence type="inferred from homology"/>
<dbReference type="PANTHER" id="PTHR34848:SF1">
    <property type="entry name" value="BIFUNCTIONAL ADENOSYLCOBALAMIN BIOSYNTHESIS PROTEIN COBU"/>
    <property type="match status" value="1"/>
</dbReference>
<evidence type="ECO:0000256" key="19">
    <source>
        <dbReference type="PIRSR" id="PIRSR006135-2"/>
    </source>
</evidence>
<feature type="binding site" evidence="19">
    <location>
        <position position="93"/>
    </location>
    <ligand>
        <name>GTP</name>
        <dbReference type="ChEBI" id="CHEBI:37565"/>
    </ligand>
</feature>
<dbReference type="SUPFAM" id="SSF52540">
    <property type="entry name" value="P-loop containing nucleoside triphosphate hydrolases"/>
    <property type="match status" value="1"/>
</dbReference>
<keyword evidence="12 19" id="KW-0547">Nucleotide-binding</keyword>
<keyword evidence="20" id="KW-0548">Nucleotidyltransferase</keyword>
<protein>
    <recommendedName>
        <fullName evidence="16">Adenosylcobinamide kinase</fullName>
        <ecNumber evidence="8">2.7.1.156</ecNumber>
        <ecNumber evidence="9">2.7.7.62</ecNumber>
    </recommendedName>
    <alternativeName>
        <fullName evidence="17">Adenosylcobinamide-phosphate guanylyltransferase</fullName>
    </alternativeName>
</protein>
<organism evidence="20 21">
    <name type="scientific">Fredinandcohnia quinoae</name>
    <dbReference type="NCBI Taxonomy" id="2918902"/>
    <lineage>
        <taxon>Bacteria</taxon>
        <taxon>Bacillati</taxon>
        <taxon>Bacillota</taxon>
        <taxon>Bacilli</taxon>
        <taxon>Bacillales</taxon>
        <taxon>Bacillaceae</taxon>
        <taxon>Fredinandcohnia</taxon>
    </lineage>
</organism>
<evidence type="ECO:0000256" key="14">
    <source>
        <dbReference type="ARBA" id="ARBA00022840"/>
    </source>
</evidence>
<dbReference type="Gene3D" id="3.40.50.300">
    <property type="entry name" value="P-loop containing nucleotide triphosphate hydrolases"/>
    <property type="match status" value="1"/>
</dbReference>
<evidence type="ECO:0000256" key="11">
    <source>
        <dbReference type="ARBA" id="ARBA00022679"/>
    </source>
</evidence>
<keyword evidence="11" id="KW-0808">Transferase</keyword>
<evidence type="ECO:0000256" key="7">
    <source>
        <dbReference type="ARBA" id="ARBA00007490"/>
    </source>
</evidence>
<evidence type="ECO:0000313" key="21">
    <source>
        <dbReference type="Proteomes" id="UP001431131"/>
    </source>
</evidence>
<feature type="active site" description="GMP-histidine intermediate" evidence="18">
    <location>
        <position position="57"/>
    </location>
</feature>
<keyword evidence="15 19" id="KW-0342">GTP-binding</keyword>
<keyword evidence="10" id="KW-0169">Cobalamin biosynthesis</keyword>
<dbReference type="AlphaFoldDB" id="A0AAW5E4E2"/>
<evidence type="ECO:0000256" key="16">
    <source>
        <dbReference type="ARBA" id="ARBA00029570"/>
    </source>
</evidence>
<dbReference type="CDD" id="cd00544">
    <property type="entry name" value="CobU"/>
    <property type="match status" value="1"/>
</dbReference>
<evidence type="ECO:0000313" key="20">
    <source>
        <dbReference type="EMBL" id="MCH1626414.1"/>
    </source>
</evidence>